<comment type="similarity">
    <text evidence="2">Belongs to the SusD family.</text>
</comment>
<keyword evidence="9" id="KW-1185">Reference proteome</keyword>
<name>A0A840D479_9BACE</name>
<accession>A0A840D479</accession>
<dbReference type="CDD" id="cd08977">
    <property type="entry name" value="SusD"/>
    <property type="match status" value="1"/>
</dbReference>
<evidence type="ECO:0000256" key="3">
    <source>
        <dbReference type="ARBA" id="ARBA00022729"/>
    </source>
</evidence>
<comment type="subcellular location">
    <subcellularLocation>
        <location evidence="1">Cell outer membrane</location>
    </subcellularLocation>
</comment>
<evidence type="ECO:0000256" key="2">
    <source>
        <dbReference type="ARBA" id="ARBA00006275"/>
    </source>
</evidence>
<comment type="caution">
    <text evidence="8">The sequence shown here is derived from an EMBL/GenBank/DDBJ whole genome shotgun (WGS) entry which is preliminary data.</text>
</comment>
<keyword evidence="5" id="KW-0998">Cell outer membrane</keyword>
<dbReference type="SUPFAM" id="SSF48452">
    <property type="entry name" value="TPR-like"/>
    <property type="match status" value="1"/>
</dbReference>
<evidence type="ECO:0000256" key="1">
    <source>
        <dbReference type="ARBA" id="ARBA00004442"/>
    </source>
</evidence>
<dbReference type="Gene3D" id="1.25.40.390">
    <property type="match status" value="1"/>
</dbReference>
<evidence type="ECO:0000313" key="9">
    <source>
        <dbReference type="Proteomes" id="UP000560658"/>
    </source>
</evidence>
<dbReference type="RefSeq" id="WP_183208081.1">
    <property type="nucleotide sequence ID" value="NZ_JACIER010000004.1"/>
</dbReference>
<protein>
    <recommendedName>
        <fullName evidence="10">RagB/SusD family nutrient uptake outer membrane protein</fullName>
    </recommendedName>
</protein>
<dbReference type="GO" id="GO:0009279">
    <property type="term" value="C:cell outer membrane"/>
    <property type="evidence" value="ECO:0007669"/>
    <property type="project" value="UniProtKB-SubCell"/>
</dbReference>
<keyword evidence="3" id="KW-0732">Signal</keyword>
<organism evidence="8 9">
    <name type="scientific">Bacteroides reticulotermitis</name>
    <dbReference type="NCBI Taxonomy" id="1133319"/>
    <lineage>
        <taxon>Bacteria</taxon>
        <taxon>Pseudomonadati</taxon>
        <taxon>Bacteroidota</taxon>
        <taxon>Bacteroidia</taxon>
        <taxon>Bacteroidales</taxon>
        <taxon>Bacteroidaceae</taxon>
        <taxon>Bacteroides</taxon>
    </lineage>
</organism>
<dbReference type="InterPro" id="IPR011990">
    <property type="entry name" value="TPR-like_helical_dom_sf"/>
</dbReference>
<evidence type="ECO:0000256" key="5">
    <source>
        <dbReference type="ARBA" id="ARBA00023237"/>
    </source>
</evidence>
<evidence type="ECO:0000313" key="8">
    <source>
        <dbReference type="EMBL" id="MBB4043515.1"/>
    </source>
</evidence>
<feature type="domain" description="SusD-like N-terminal" evidence="7">
    <location>
        <begin position="23"/>
        <end position="237"/>
    </location>
</feature>
<feature type="domain" description="RagB/SusD" evidence="6">
    <location>
        <begin position="326"/>
        <end position="487"/>
    </location>
</feature>
<evidence type="ECO:0008006" key="10">
    <source>
        <dbReference type="Google" id="ProtNLM"/>
    </source>
</evidence>
<dbReference type="Proteomes" id="UP000560658">
    <property type="component" value="Unassembled WGS sequence"/>
</dbReference>
<reference evidence="8" key="1">
    <citation type="submission" date="2020-08" db="EMBL/GenBank/DDBJ databases">
        <title>Genomic Encyclopedia of Type Strains, Phase IV (KMG-IV): sequencing the most valuable type-strain genomes for metagenomic binning, comparative biology and taxonomic classification.</title>
        <authorList>
            <person name="Goeker M."/>
        </authorList>
    </citation>
    <scope>NUCLEOTIDE SEQUENCE [LARGE SCALE GENOMIC DNA]</scope>
    <source>
        <strain evidence="8">DSM 105720</strain>
    </source>
</reference>
<dbReference type="EMBL" id="JACIER010000004">
    <property type="protein sequence ID" value="MBB4043515.1"/>
    <property type="molecule type" value="Genomic_DNA"/>
</dbReference>
<sequence length="501" mass="56714">MKNKFYYIGLGVVCTLSLTGCSDFLEGKSQDEVIVTTTKDYAELLLGSGYPSAAVAGYNNRLLDNLSDDVDFPQTVSESASFNLIEDDYFPRHTWQATFYEYGAGVELINTEYYQLYRCVMGCNAVLDGIDKAIGPQNERDRIKAEALAVRALHYFTLVNLYGEPYDYNKQALGVPLKLTAILQEKGSARNTVEEVYRQILDDLNEAASLLEQYDVTEKDFKINLPAVRILLSRVYLFMEEWKKSSDEATKAMEYGLGMWDLTTVTMSKDASGNDIYPQPNSYDSPEVFWCYSSTNWGKTNDVAPVPSESFLGLYDVDPNDVRFGEAGFYVSPLFTYDWATGTNKITGYQVRKSNLQTGNTTTVLGAAVRLSEAYLNRAEAYAQLGMTSEAISDLNTIRRNRIKGYVDQTDFPDLLEAIHIERRKEFCFEGYRWFDLRRYGMPAIHHDFQATASSPRMRYTLSEKDMMYTLPIPNSVIWVNQSIKQNASASTPVREGTNIN</sequence>
<evidence type="ECO:0000259" key="6">
    <source>
        <dbReference type="Pfam" id="PF07980"/>
    </source>
</evidence>
<evidence type="ECO:0000256" key="4">
    <source>
        <dbReference type="ARBA" id="ARBA00023136"/>
    </source>
</evidence>
<proteinExistence type="inferred from homology"/>
<dbReference type="InterPro" id="IPR033985">
    <property type="entry name" value="SusD-like_N"/>
</dbReference>
<gene>
    <name evidence="8" type="ORF">GGR06_001297</name>
</gene>
<evidence type="ECO:0000259" key="7">
    <source>
        <dbReference type="Pfam" id="PF14322"/>
    </source>
</evidence>
<dbReference type="PROSITE" id="PS51257">
    <property type="entry name" value="PROKAR_LIPOPROTEIN"/>
    <property type="match status" value="1"/>
</dbReference>
<dbReference type="Pfam" id="PF14322">
    <property type="entry name" value="SusD-like_3"/>
    <property type="match status" value="1"/>
</dbReference>
<dbReference type="InterPro" id="IPR012944">
    <property type="entry name" value="SusD_RagB_dom"/>
</dbReference>
<dbReference type="AlphaFoldDB" id="A0A840D479"/>
<keyword evidence="4" id="KW-0472">Membrane</keyword>
<dbReference type="Pfam" id="PF07980">
    <property type="entry name" value="SusD_RagB"/>
    <property type="match status" value="1"/>
</dbReference>